<feature type="region of interest" description="Disordered" evidence="6">
    <location>
        <begin position="288"/>
        <end position="317"/>
    </location>
</feature>
<evidence type="ECO:0000256" key="3">
    <source>
        <dbReference type="ARBA" id="ARBA00022989"/>
    </source>
</evidence>
<keyword evidence="3 7" id="KW-1133">Transmembrane helix</keyword>
<gene>
    <name evidence="9" type="ORF">MANES_14G072200v8</name>
</gene>
<comment type="caution">
    <text evidence="9">The sequence shown here is derived from an EMBL/GenBank/DDBJ whole genome shotgun (WGS) entry which is preliminary data.</text>
</comment>
<organism evidence="9 10">
    <name type="scientific">Manihot esculenta</name>
    <name type="common">Cassava</name>
    <name type="synonym">Jatropha manihot</name>
    <dbReference type="NCBI Taxonomy" id="3983"/>
    <lineage>
        <taxon>Eukaryota</taxon>
        <taxon>Viridiplantae</taxon>
        <taxon>Streptophyta</taxon>
        <taxon>Embryophyta</taxon>
        <taxon>Tracheophyta</taxon>
        <taxon>Spermatophyta</taxon>
        <taxon>Magnoliopsida</taxon>
        <taxon>eudicotyledons</taxon>
        <taxon>Gunneridae</taxon>
        <taxon>Pentapetalae</taxon>
        <taxon>rosids</taxon>
        <taxon>fabids</taxon>
        <taxon>Malpighiales</taxon>
        <taxon>Euphorbiaceae</taxon>
        <taxon>Crotonoideae</taxon>
        <taxon>Manihoteae</taxon>
        <taxon>Manihot</taxon>
    </lineage>
</organism>
<dbReference type="AlphaFoldDB" id="A0A2C9UJ98"/>
<feature type="compositionally biased region" description="Polar residues" evidence="6">
    <location>
        <begin position="507"/>
        <end position="517"/>
    </location>
</feature>
<dbReference type="Pfam" id="PF04576">
    <property type="entry name" value="Zein-binding"/>
    <property type="match status" value="1"/>
</dbReference>
<dbReference type="PANTHER" id="PTHR31448:SF9">
    <property type="entry name" value="MYOSIN-BINDING PROTEIN 6-RELATED"/>
    <property type="match status" value="1"/>
</dbReference>
<sequence>MAKRSFKHFVEEELGKFPLFLIYAVLEWLLIIVLFIDGFLAFFANEFARFFELEIPCLLCTRIDHVLVRRTSDFYYNDSICESHKKEVSCLAYCHNHKKLSDIRRMCDTCLLSFATAKEAHGHTYKSLVGILNKDIATIVDNDPDQHFTLPTGRKDDSMQAEDIFLHRCPCCGGPLKAKSYFKGKGSSMTSQAPTPSPRAPFANWRNEEHRNLEIYTMRYTELKFPDDESELHEDEDGQNTPRLAKEDAKAPTGLTEAEYMNEDRTPIFCRGNRYFGIPLTDSANVSPRWSNRVPRKSPLEKTEFASEYTEGSAPSEADGDLILHQMKGQARLDRKSLMALYMELDEERSASAVAANNAMAMITRLQAEKAAVQMEALQYQRMMEEEAEYDQEALQATYDLLAKREEEIKVLEAELDEYREKYGPLREDSFEGSEVEGYQNMNSQTLKRSVDAGSQDNNSQTLKRSEDEGSLDKNSQPISSNAEKSEHISPACSSTDGRINDENQHSNKQSSSLSNENEGKVPEKLRKPGRACPLGRLKHIEKRGYISDGRMNEATGQEGKLMKELLHFHEWVKALEVDDKSSKHAGQTIQNDSEKLLIEISDNLQKLRHFISVSSGDN</sequence>
<dbReference type="GO" id="GO:0016020">
    <property type="term" value="C:membrane"/>
    <property type="evidence" value="ECO:0007669"/>
    <property type="project" value="UniProtKB-SubCell"/>
</dbReference>
<dbReference type="Proteomes" id="UP000091857">
    <property type="component" value="Chromosome 14"/>
</dbReference>
<evidence type="ECO:0000256" key="7">
    <source>
        <dbReference type="SAM" id="Phobius"/>
    </source>
</evidence>
<feature type="region of interest" description="Disordered" evidence="6">
    <location>
        <begin position="449"/>
        <end position="532"/>
    </location>
</feature>
<keyword evidence="2 7" id="KW-0812">Transmembrane</keyword>
<dbReference type="PROSITE" id="PS51775">
    <property type="entry name" value="GTD_BINDING"/>
    <property type="match status" value="1"/>
</dbReference>
<evidence type="ECO:0000256" key="6">
    <source>
        <dbReference type="SAM" id="MobiDB-lite"/>
    </source>
</evidence>
<feature type="region of interest" description="Disordered" evidence="6">
    <location>
        <begin position="184"/>
        <end position="203"/>
    </location>
</feature>
<name>A0A2C9UJ98_MANES</name>
<dbReference type="InterPro" id="IPR039306">
    <property type="entry name" value="MYOB"/>
</dbReference>
<feature type="compositionally biased region" description="Acidic residues" evidence="6">
    <location>
        <begin position="228"/>
        <end position="238"/>
    </location>
</feature>
<feature type="compositionally biased region" description="Basic and acidic residues" evidence="6">
    <location>
        <begin position="518"/>
        <end position="527"/>
    </location>
</feature>
<dbReference type="Gramene" id="Manes.14G072200.1.v8.1">
    <property type="protein sequence ID" value="Manes.14G072200.1.v8.1.CDS"/>
    <property type="gene ID" value="Manes.14G072200.v8.1"/>
</dbReference>
<reference evidence="10" key="1">
    <citation type="journal article" date="2016" name="Nat. Biotechnol.">
        <title>Sequencing wild and cultivated cassava and related species reveals extensive interspecific hybridization and genetic diversity.</title>
        <authorList>
            <person name="Bredeson J.V."/>
            <person name="Lyons J.B."/>
            <person name="Prochnik S.E."/>
            <person name="Wu G.A."/>
            <person name="Ha C.M."/>
            <person name="Edsinger-Gonzales E."/>
            <person name="Grimwood J."/>
            <person name="Schmutz J."/>
            <person name="Rabbi I.Y."/>
            <person name="Egesi C."/>
            <person name="Nauluvula P."/>
            <person name="Lebot V."/>
            <person name="Ndunguru J."/>
            <person name="Mkamilo G."/>
            <person name="Bart R.S."/>
            <person name="Setter T.L."/>
            <person name="Gleadow R.M."/>
            <person name="Kulakow P."/>
            <person name="Ferguson M.E."/>
            <person name="Rounsley S."/>
            <person name="Rokhsar D.S."/>
        </authorList>
    </citation>
    <scope>NUCLEOTIDE SEQUENCE [LARGE SCALE GENOMIC DNA]</scope>
    <source>
        <strain evidence="10">cv. AM560-2</strain>
    </source>
</reference>
<dbReference type="GO" id="GO:0080115">
    <property type="term" value="F:myosin XI tail binding"/>
    <property type="evidence" value="ECO:0007669"/>
    <property type="project" value="UniProtKB-ARBA"/>
</dbReference>
<dbReference type="STRING" id="3983.A0A2C9UJ98"/>
<evidence type="ECO:0000256" key="2">
    <source>
        <dbReference type="ARBA" id="ARBA00022692"/>
    </source>
</evidence>
<dbReference type="EMBL" id="CM004400">
    <property type="protein sequence ID" value="OAY30959.1"/>
    <property type="molecule type" value="Genomic_DNA"/>
</dbReference>
<evidence type="ECO:0000256" key="4">
    <source>
        <dbReference type="ARBA" id="ARBA00023136"/>
    </source>
</evidence>
<feature type="region of interest" description="Disordered" evidence="6">
    <location>
        <begin position="228"/>
        <end position="258"/>
    </location>
</feature>
<feature type="transmembrane region" description="Helical" evidence="7">
    <location>
        <begin position="20"/>
        <end position="44"/>
    </location>
</feature>
<dbReference type="PANTHER" id="PTHR31448">
    <property type="entry name" value="MYOSIN-BINDING PROTEIN 2"/>
    <property type="match status" value="1"/>
</dbReference>
<evidence type="ECO:0000256" key="1">
    <source>
        <dbReference type="ARBA" id="ARBA00004167"/>
    </source>
</evidence>
<dbReference type="InterPro" id="IPR007656">
    <property type="entry name" value="GTD-bd"/>
</dbReference>
<protein>
    <recommendedName>
        <fullName evidence="8">GTD-binding domain-containing protein</fullName>
    </recommendedName>
</protein>
<accession>A0A2C9UJ98</accession>
<feature type="compositionally biased region" description="Polar residues" evidence="6">
    <location>
        <begin position="449"/>
        <end position="463"/>
    </location>
</feature>
<evidence type="ECO:0000313" key="9">
    <source>
        <dbReference type="EMBL" id="OAY30959.1"/>
    </source>
</evidence>
<keyword evidence="10" id="KW-1185">Reference proteome</keyword>
<feature type="compositionally biased region" description="Polar residues" evidence="6">
    <location>
        <begin position="473"/>
        <end position="483"/>
    </location>
</feature>
<dbReference type="OMA" id="YNESICN"/>
<evidence type="ECO:0000313" key="10">
    <source>
        <dbReference type="Proteomes" id="UP000091857"/>
    </source>
</evidence>
<evidence type="ECO:0000259" key="8">
    <source>
        <dbReference type="PROSITE" id="PS51775"/>
    </source>
</evidence>
<evidence type="ECO:0000256" key="5">
    <source>
        <dbReference type="SAM" id="Coils"/>
    </source>
</evidence>
<keyword evidence="5" id="KW-0175">Coiled coil</keyword>
<proteinExistence type="predicted"/>
<keyword evidence="4 7" id="KW-0472">Membrane</keyword>
<comment type="subcellular location">
    <subcellularLocation>
        <location evidence="1">Membrane</location>
        <topology evidence="1">Single-pass membrane protein</topology>
    </subcellularLocation>
</comment>
<feature type="domain" description="GTD-binding" evidence="8">
    <location>
        <begin position="322"/>
        <end position="420"/>
    </location>
</feature>
<feature type="coiled-coil region" evidence="5">
    <location>
        <begin position="356"/>
        <end position="429"/>
    </location>
</feature>